<dbReference type="AlphaFoldDB" id="A0A8H3RRV5"/>
<accession>A0A8H3RRV5</accession>
<dbReference type="Proteomes" id="UP000465221">
    <property type="component" value="Unassembled WGS sequence"/>
</dbReference>
<proteinExistence type="predicted"/>
<organism evidence="1 2">
    <name type="scientific">Aspergillus udagawae</name>
    <dbReference type="NCBI Taxonomy" id="91492"/>
    <lineage>
        <taxon>Eukaryota</taxon>
        <taxon>Fungi</taxon>
        <taxon>Dikarya</taxon>
        <taxon>Ascomycota</taxon>
        <taxon>Pezizomycotina</taxon>
        <taxon>Eurotiomycetes</taxon>
        <taxon>Eurotiomycetidae</taxon>
        <taxon>Eurotiales</taxon>
        <taxon>Aspergillaceae</taxon>
        <taxon>Aspergillus</taxon>
        <taxon>Aspergillus subgen. Fumigati</taxon>
    </lineage>
</organism>
<name>A0A8H3RRV5_9EURO</name>
<comment type="caution">
    <text evidence="1">The sequence shown here is derived from an EMBL/GenBank/DDBJ whole genome shotgun (WGS) entry which is preliminary data.</text>
</comment>
<reference evidence="1 2" key="1">
    <citation type="submission" date="2020-01" db="EMBL/GenBank/DDBJ databases">
        <title>Draft genome sequence of Aspergillus udagawae IFM 46972.</title>
        <authorList>
            <person name="Takahashi H."/>
            <person name="Yaguchi T."/>
        </authorList>
    </citation>
    <scope>NUCLEOTIDE SEQUENCE [LARGE SCALE GENOMIC DNA]</scope>
    <source>
        <strain evidence="1 2">IFM 46972</strain>
    </source>
</reference>
<protein>
    <submittedName>
        <fullName evidence="1">Uncharacterized protein</fullName>
    </submittedName>
</protein>
<dbReference type="EMBL" id="BLKC01000026">
    <property type="protein sequence ID" value="GFF35645.1"/>
    <property type="molecule type" value="Genomic_DNA"/>
</dbReference>
<gene>
    <name evidence="1" type="ORF">IFM46972_04621</name>
</gene>
<evidence type="ECO:0000313" key="2">
    <source>
        <dbReference type="Proteomes" id="UP000465221"/>
    </source>
</evidence>
<evidence type="ECO:0000313" key="1">
    <source>
        <dbReference type="EMBL" id="GFF35645.1"/>
    </source>
</evidence>
<sequence>MPKSGPDDSIVAGLQHLQVILPITHTLSRDLNLRHSLCLSYLESLSSMETSDIDTLPQGGKIAKDLCYELSSIPSIYIKHHTNSHLNPIVILSIAYLEFSKHSLSINYAATAKQILPSEHYQSKQIQNTNHPSPQRS</sequence>